<comment type="caution">
    <text evidence="1">The sequence shown here is derived from an EMBL/GenBank/DDBJ whole genome shotgun (WGS) entry which is preliminary data.</text>
</comment>
<proteinExistence type="predicted"/>
<evidence type="ECO:0000313" key="1">
    <source>
        <dbReference type="EMBL" id="GBR14105.1"/>
    </source>
</evidence>
<dbReference type="RefSeq" id="WP_145994597.1">
    <property type="nucleotide sequence ID" value="NZ_BAQW01000010.1"/>
</dbReference>
<evidence type="ECO:0000313" key="2">
    <source>
        <dbReference type="Proteomes" id="UP001061070"/>
    </source>
</evidence>
<reference evidence="1" key="1">
    <citation type="submission" date="2013-04" db="EMBL/GenBank/DDBJ databases">
        <title>The genome sequencing project of 58 acetic acid bacteria.</title>
        <authorList>
            <person name="Okamoto-Kainuma A."/>
            <person name="Ishikawa M."/>
            <person name="Umino S."/>
            <person name="Koizumi Y."/>
            <person name="Shiwa Y."/>
            <person name="Yoshikawa H."/>
            <person name="Matsutani M."/>
            <person name="Matsushita K."/>
        </authorList>
    </citation>
    <scope>NUCLEOTIDE SEQUENCE</scope>
    <source>
        <strain evidence="1">NRIC 0228</strain>
    </source>
</reference>
<sequence length="63" mass="6841">MSIITILPQVISVISAVVADLPTLITILEKLIAIFKEDRVPTADEWKSIDALVDASHAKLQGE</sequence>
<dbReference type="EMBL" id="BAQW01000010">
    <property type="protein sequence ID" value="GBR14105.1"/>
    <property type="molecule type" value="Genomic_DNA"/>
</dbReference>
<gene>
    <name evidence="1" type="ORF">AA0228_2176</name>
</gene>
<dbReference type="Proteomes" id="UP001061070">
    <property type="component" value="Unassembled WGS sequence"/>
</dbReference>
<keyword evidence="2" id="KW-1185">Reference proteome</keyword>
<accession>A0ABQ0QD82</accession>
<organism evidence="1 2">
    <name type="scientific">Gluconobacter frateurii NRIC 0228</name>
    <dbReference type="NCBI Taxonomy" id="1307946"/>
    <lineage>
        <taxon>Bacteria</taxon>
        <taxon>Pseudomonadati</taxon>
        <taxon>Pseudomonadota</taxon>
        <taxon>Alphaproteobacteria</taxon>
        <taxon>Acetobacterales</taxon>
        <taxon>Acetobacteraceae</taxon>
        <taxon>Gluconobacter</taxon>
    </lineage>
</organism>
<name>A0ABQ0QD82_9PROT</name>
<protein>
    <submittedName>
        <fullName evidence="1">Uncharacterized protein</fullName>
    </submittedName>
</protein>